<evidence type="ECO:0000313" key="10">
    <source>
        <dbReference type="EMBL" id="VFA89015.1"/>
    </source>
</evidence>
<dbReference type="InterPro" id="IPR017927">
    <property type="entry name" value="FAD-bd_FR_type"/>
</dbReference>
<reference evidence="10 11" key="1">
    <citation type="submission" date="2019-02" db="EMBL/GenBank/DDBJ databases">
        <authorList>
            <consortium name="Pathogen Informatics"/>
        </authorList>
    </citation>
    <scope>NUCLEOTIDE SEQUENCE [LARGE SCALE GENOMIC DNA]</scope>
    <source>
        <strain evidence="10 11">3012STDY6756503</strain>
    </source>
</reference>
<dbReference type="PROSITE" id="PS51085">
    <property type="entry name" value="2FE2S_FER_2"/>
    <property type="match status" value="1"/>
</dbReference>
<organism evidence="10 11">
    <name type="scientific">Gordonia paraffinivorans</name>
    <dbReference type="NCBI Taxonomy" id="175628"/>
    <lineage>
        <taxon>Bacteria</taxon>
        <taxon>Bacillati</taxon>
        <taxon>Actinomycetota</taxon>
        <taxon>Actinomycetes</taxon>
        <taxon>Mycobacteriales</taxon>
        <taxon>Gordoniaceae</taxon>
        <taxon>Gordonia</taxon>
    </lineage>
</organism>
<keyword evidence="6" id="KW-0408">Iron</keyword>
<dbReference type="GO" id="GO:0046872">
    <property type="term" value="F:metal ion binding"/>
    <property type="evidence" value="ECO:0007669"/>
    <property type="project" value="UniProtKB-KW"/>
</dbReference>
<dbReference type="InterPro" id="IPR054582">
    <property type="entry name" value="DmmA-like_N"/>
</dbReference>
<dbReference type="InterPro" id="IPR036010">
    <property type="entry name" value="2Fe-2S_ferredoxin-like_sf"/>
</dbReference>
<dbReference type="GO" id="GO:0051213">
    <property type="term" value="F:dioxygenase activity"/>
    <property type="evidence" value="ECO:0007669"/>
    <property type="project" value="UniProtKB-KW"/>
</dbReference>
<sequence length="336" mass="35552">MSTPVAETAAVVESGTGSSRTDRATTLELVVTAIDVPAEGIRSITLADPAGRLLPGFVPGSHLVVHAGPHTNAYSLTGDGTHPTHYSISVLRVEDGNGGSRWLHDELAVGDTLTVGLPRSAFAPIARARKHLLIAGGIGITPMVSHLRAAARWRRDVQILYTFRENAGAHLQDVAELAGGDAELFTEQDAFVARLGEALREQPIGTHLYVCGPAGMIDAVIDAAHEAGWPDSRIHFERFGIDALDAGDPFRVRLTASGRTVDVPSGTSMLEALEEQGIEIPNLCRQGVCGECRIPLSGGSPIHRDLYLSAEEKDAGDAIMPCVSRAGEGCTLEVHL</sequence>
<dbReference type="AlphaFoldDB" id="A0ABD7V4A5"/>
<evidence type="ECO:0000259" key="9">
    <source>
        <dbReference type="PROSITE" id="PS51384"/>
    </source>
</evidence>
<dbReference type="PRINTS" id="PR00409">
    <property type="entry name" value="PHDIOXRDTASE"/>
</dbReference>
<evidence type="ECO:0000256" key="2">
    <source>
        <dbReference type="ARBA" id="ARBA00022630"/>
    </source>
</evidence>
<keyword evidence="5 10" id="KW-0560">Oxidoreductase</keyword>
<dbReference type="PROSITE" id="PS51384">
    <property type="entry name" value="FAD_FR"/>
    <property type="match status" value="1"/>
</dbReference>
<feature type="domain" description="2Fe-2S ferredoxin-type" evidence="8">
    <location>
        <begin position="250"/>
        <end position="336"/>
    </location>
</feature>
<comment type="caution">
    <text evidence="10">The sequence shown here is derived from an EMBL/GenBank/DDBJ whole genome shotgun (WGS) entry which is preliminary data.</text>
</comment>
<feature type="domain" description="FAD-binding FR-type" evidence="9">
    <location>
        <begin position="24"/>
        <end position="125"/>
    </location>
</feature>
<keyword evidence="7" id="KW-0411">Iron-sulfur</keyword>
<evidence type="ECO:0000256" key="3">
    <source>
        <dbReference type="ARBA" id="ARBA00022714"/>
    </source>
</evidence>
<dbReference type="InterPro" id="IPR017938">
    <property type="entry name" value="Riboflavin_synthase-like_b-brl"/>
</dbReference>
<dbReference type="InterPro" id="IPR001041">
    <property type="entry name" value="2Fe-2S_ferredoxin-type"/>
</dbReference>
<evidence type="ECO:0000313" key="11">
    <source>
        <dbReference type="Proteomes" id="UP000360750"/>
    </source>
</evidence>
<dbReference type="SUPFAM" id="SSF63380">
    <property type="entry name" value="Riboflavin synthase domain-like"/>
    <property type="match status" value="1"/>
</dbReference>
<keyword evidence="10" id="KW-0223">Dioxygenase</keyword>
<proteinExistence type="predicted"/>
<dbReference type="GO" id="GO:0051537">
    <property type="term" value="F:2 iron, 2 sulfur cluster binding"/>
    <property type="evidence" value="ECO:0007669"/>
    <property type="project" value="UniProtKB-KW"/>
</dbReference>
<dbReference type="InterPro" id="IPR039261">
    <property type="entry name" value="FNR_nucleotide-bd"/>
</dbReference>
<dbReference type="Pfam" id="PF00111">
    <property type="entry name" value="Fer2"/>
    <property type="match status" value="1"/>
</dbReference>
<evidence type="ECO:0000256" key="1">
    <source>
        <dbReference type="ARBA" id="ARBA00001974"/>
    </source>
</evidence>
<keyword evidence="4" id="KW-0479">Metal-binding</keyword>
<dbReference type="Gene3D" id="2.40.30.10">
    <property type="entry name" value="Translation factors"/>
    <property type="match status" value="1"/>
</dbReference>
<dbReference type="Gene3D" id="3.40.50.80">
    <property type="entry name" value="Nucleotide-binding domain of ferredoxin-NADP reductase (FNR) module"/>
    <property type="match status" value="1"/>
</dbReference>
<dbReference type="PANTHER" id="PTHR47354">
    <property type="entry name" value="NADH OXIDOREDUCTASE HCR"/>
    <property type="match status" value="1"/>
</dbReference>
<evidence type="ECO:0000256" key="4">
    <source>
        <dbReference type="ARBA" id="ARBA00022723"/>
    </source>
</evidence>
<dbReference type="CDD" id="cd00207">
    <property type="entry name" value="fer2"/>
    <property type="match status" value="1"/>
</dbReference>
<dbReference type="SUPFAM" id="SSF54292">
    <property type="entry name" value="2Fe-2S ferredoxin-like"/>
    <property type="match status" value="1"/>
</dbReference>
<protein>
    <submittedName>
        <fullName evidence="10">Phthalate dioxygenase reductase</fullName>
        <ecNumber evidence="10">1.-.-.-</ecNumber>
    </submittedName>
</protein>
<dbReference type="RefSeq" id="WP_131734479.1">
    <property type="nucleotide sequence ID" value="NZ_CAACYD010000006.1"/>
</dbReference>
<evidence type="ECO:0000256" key="5">
    <source>
        <dbReference type="ARBA" id="ARBA00023002"/>
    </source>
</evidence>
<evidence type="ECO:0000259" key="8">
    <source>
        <dbReference type="PROSITE" id="PS51085"/>
    </source>
</evidence>
<comment type="cofactor">
    <cofactor evidence="1">
        <name>FAD</name>
        <dbReference type="ChEBI" id="CHEBI:57692"/>
    </cofactor>
</comment>
<dbReference type="PANTHER" id="PTHR47354:SF1">
    <property type="entry name" value="CARNITINE MONOOXYGENASE REDUCTASE SUBUNIT"/>
    <property type="match status" value="1"/>
</dbReference>
<keyword evidence="2" id="KW-0285">Flavoprotein</keyword>
<dbReference type="SUPFAM" id="SSF52343">
    <property type="entry name" value="Ferredoxin reductase-like, C-terminal NADP-linked domain"/>
    <property type="match status" value="1"/>
</dbReference>
<dbReference type="EMBL" id="CAACYD010000006">
    <property type="protein sequence ID" value="VFA89015.1"/>
    <property type="molecule type" value="Genomic_DNA"/>
</dbReference>
<accession>A0ABD7V4A5</accession>
<dbReference type="InterPro" id="IPR050415">
    <property type="entry name" value="MRET"/>
</dbReference>
<dbReference type="Proteomes" id="UP000360750">
    <property type="component" value="Unassembled WGS sequence"/>
</dbReference>
<evidence type="ECO:0000256" key="6">
    <source>
        <dbReference type="ARBA" id="ARBA00023004"/>
    </source>
</evidence>
<keyword evidence="3" id="KW-0001">2Fe-2S</keyword>
<dbReference type="Gene3D" id="3.10.20.30">
    <property type="match status" value="1"/>
</dbReference>
<evidence type="ECO:0000256" key="7">
    <source>
        <dbReference type="ARBA" id="ARBA00023014"/>
    </source>
</evidence>
<name>A0ABD7V4A5_9ACTN</name>
<dbReference type="EC" id="1.-.-.-" evidence="10"/>
<gene>
    <name evidence="10" type="primary">ophA1_1</name>
    <name evidence="10" type="ORF">NCTC8139_02574</name>
</gene>
<dbReference type="CDD" id="cd06185">
    <property type="entry name" value="PDR_like"/>
    <property type="match status" value="1"/>
</dbReference>
<dbReference type="Pfam" id="PF22290">
    <property type="entry name" value="DmmA-like_N"/>
    <property type="match status" value="1"/>
</dbReference>
<dbReference type="GeneID" id="60750568"/>
<dbReference type="InterPro" id="IPR012675">
    <property type="entry name" value="Beta-grasp_dom_sf"/>
</dbReference>